<feature type="domain" description="Immunoglobulin" evidence="3">
    <location>
        <begin position="145"/>
        <end position="240"/>
    </location>
</feature>
<dbReference type="AlphaFoldDB" id="A0A5C6MJX9"/>
<feature type="domain" description="Immunoglobulin V-set" evidence="2">
    <location>
        <begin position="251"/>
        <end position="323"/>
    </location>
</feature>
<gene>
    <name evidence="4" type="ORF">D4764_0016520</name>
</gene>
<name>A0A5C6MJX9_9TELE</name>
<dbReference type="InterPro" id="IPR036179">
    <property type="entry name" value="Ig-like_dom_sf"/>
</dbReference>
<dbReference type="InterPro" id="IPR013106">
    <property type="entry name" value="Ig_V-set"/>
</dbReference>
<evidence type="ECO:0000313" key="5">
    <source>
        <dbReference type="Proteomes" id="UP000324091"/>
    </source>
</evidence>
<keyword evidence="5" id="KW-1185">Reference proteome</keyword>
<dbReference type="Proteomes" id="UP000324091">
    <property type="component" value="Unassembled WGS sequence"/>
</dbReference>
<evidence type="ECO:0000259" key="3">
    <source>
        <dbReference type="SMART" id="SM00409"/>
    </source>
</evidence>
<dbReference type="Pfam" id="PF07686">
    <property type="entry name" value="V-set"/>
    <property type="match status" value="2"/>
</dbReference>
<protein>
    <submittedName>
        <fullName evidence="4">Ig kappa chain V-V region MOPC 21</fullName>
    </submittedName>
</protein>
<dbReference type="Gene3D" id="2.60.40.10">
    <property type="entry name" value="Immunoglobulins"/>
    <property type="match status" value="3"/>
</dbReference>
<evidence type="ECO:0000256" key="1">
    <source>
        <dbReference type="SAM" id="SignalP"/>
    </source>
</evidence>
<feature type="domain" description="Immunoglobulin" evidence="3">
    <location>
        <begin position="241"/>
        <end position="332"/>
    </location>
</feature>
<comment type="caution">
    <text evidence="4">The sequence shown here is derived from an EMBL/GenBank/DDBJ whole genome shotgun (WGS) entry which is preliminary data.</text>
</comment>
<keyword evidence="1" id="KW-0732">Signal</keyword>
<sequence length="332" mass="35475">MTLITILIWTLTCCSFTGCSGQVTVTQPAVITSTPGSTVALTCKTNPAVYSACSNGQSVSDCLGWYQQKPGQPPQLLRLPATPCDFQRLPRLLSNLPSPSSSDLFLFPFLGQISPVLWTLGLPHGLSPLDLELESSANNFLTQADKFKSVSVGGSVTISATGSSDIGSLLSWYLQKPGQAPKLLIYRVSSLNTGTPSRFSGSRSGSQYTLTITGVQAEDEADYYCLGYHESSANNFLTQADKFKSVSVGGSVTISATGSSDIGGYLYWYLQKPGQAPKLLIYDVSSRFTGTPSRFSGSSSGSQYTLTITGVQAEDAGDYYCLGYHSDYTFTQ</sequence>
<proteinExistence type="predicted"/>
<dbReference type="FunFam" id="2.60.40.10:FF:001230">
    <property type="entry name" value="Immunoglobulin kappa variable 8-16"/>
    <property type="match status" value="2"/>
</dbReference>
<evidence type="ECO:0000259" key="2">
    <source>
        <dbReference type="SMART" id="SM00406"/>
    </source>
</evidence>
<dbReference type="SUPFAM" id="SSF48726">
    <property type="entry name" value="Immunoglobulin"/>
    <property type="match status" value="3"/>
</dbReference>
<dbReference type="PANTHER" id="PTHR23267">
    <property type="entry name" value="IMMUNOGLOBULIN LIGHT CHAIN"/>
    <property type="match status" value="1"/>
</dbReference>
<feature type="chain" id="PRO_5022821747" evidence="1">
    <location>
        <begin position="22"/>
        <end position="332"/>
    </location>
</feature>
<accession>A0A5C6MJX9</accession>
<dbReference type="SMART" id="SM00406">
    <property type="entry name" value="IGv"/>
    <property type="match status" value="2"/>
</dbReference>
<organism evidence="4 5">
    <name type="scientific">Takifugu flavidus</name>
    <name type="common">sansaifugu</name>
    <dbReference type="NCBI Taxonomy" id="433684"/>
    <lineage>
        <taxon>Eukaryota</taxon>
        <taxon>Metazoa</taxon>
        <taxon>Chordata</taxon>
        <taxon>Craniata</taxon>
        <taxon>Vertebrata</taxon>
        <taxon>Euteleostomi</taxon>
        <taxon>Actinopterygii</taxon>
        <taxon>Neopterygii</taxon>
        <taxon>Teleostei</taxon>
        <taxon>Neoteleostei</taxon>
        <taxon>Acanthomorphata</taxon>
        <taxon>Eupercaria</taxon>
        <taxon>Tetraodontiformes</taxon>
        <taxon>Tetradontoidea</taxon>
        <taxon>Tetraodontidae</taxon>
        <taxon>Takifugu</taxon>
    </lineage>
</organism>
<dbReference type="InterPro" id="IPR050150">
    <property type="entry name" value="IgV_Light_Chain"/>
</dbReference>
<feature type="domain" description="Immunoglobulin V-set" evidence="2">
    <location>
        <begin position="155"/>
        <end position="227"/>
    </location>
</feature>
<dbReference type="InterPro" id="IPR013783">
    <property type="entry name" value="Ig-like_fold"/>
</dbReference>
<dbReference type="SMART" id="SM00409">
    <property type="entry name" value="IG"/>
    <property type="match status" value="2"/>
</dbReference>
<feature type="signal peptide" evidence="1">
    <location>
        <begin position="1"/>
        <end position="21"/>
    </location>
</feature>
<evidence type="ECO:0000313" key="4">
    <source>
        <dbReference type="EMBL" id="TWW54915.1"/>
    </source>
</evidence>
<dbReference type="InterPro" id="IPR003599">
    <property type="entry name" value="Ig_sub"/>
</dbReference>
<dbReference type="EMBL" id="RHFK02000037">
    <property type="protein sequence ID" value="TWW54915.1"/>
    <property type="molecule type" value="Genomic_DNA"/>
</dbReference>
<reference evidence="4 5" key="1">
    <citation type="submission" date="2019-04" db="EMBL/GenBank/DDBJ databases">
        <title>Chromosome genome assembly for Takifugu flavidus.</title>
        <authorList>
            <person name="Xiao S."/>
        </authorList>
    </citation>
    <scope>NUCLEOTIDE SEQUENCE [LARGE SCALE GENOMIC DNA]</scope>
    <source>
        <strain evidence="4">HTHZ2018</strain>
        <tissue evidence="4">Muscle</tissue>
    </source>
</reference>